<dbReference type="EMBL" id="LN879502">
    <property type="protein sequence ID" value="CUI16286.1"/>
    <property type="molecule type" value="Genomic_DNA"/>
</dbReference>
<organism evidence="1 2">
    <name type="scientific">Candidatus Protochlamydia naegleriophila</name>
    <dbReference type="NCBI Taxonomy" id="389348"/>
    <lineage>
        <taxon>Bacteria</taxon>
        <taxon>Pseudomonadati</taxon>
        <taxon>Chlamydiota</taxon>
        <taxon>Chlamydiia</taxon>
        <taxon>Parachlamydiales</taxon>
        <taxon>Parachlamydiaceae</taxon>
        <taxon>Candidatus Protochlamydia</taxon>
    </lineage>
</organism>
<dbReference type="STRING" id="389348.PNK_0659"/>
<dbReference type="InParanoid" id="A0A0U5JA37"/>
<dbReference type="KEGG" id="pnl:PNK_0659"/>
<reference evidence="2" key="1">
    <citation type="submission" date="2015-09" db="EMBL/GenBank/DDBJ databases">
        <authorList>
            <person name="Bertelli C."/>
        </authorList>
    </citation>
    <scope>NUCLEOTIDE SEQUENCE [LARGE SCALE GENOMIC DNA]</scope>
    <source>
        <strain evidence="2">KNic</strain>
    </source>
</reference>
<dbReference type="PATRIC" id="fig|389348.3.peg.721"/>
<dbReference type="Proteomes" id="UP000069902">
    <property type="component" value="Chromosome cPNK"/>
</dbReference>
<evidence type="ECO:0000313" key="1">
    <source>
        <dbReference type="EMBL" id="CUI16286.1"/>
    </source>
</evidence>
<keyword evidence="2" id="KW-1185">Reference proteome</keyword>
<proteinExistence type="predicted"/>
<gene>
    <name evidence="1" type="ORF">PNK_0659</name>
</gene>
<protein>
    <submittedName>
        <fullName evidence="1">Uncharacterized protein</fullName>
    </submittedName>
</protein>
<name>A0A0U5JA37_9BACT</name>
<evidence type="ECO:0000313" key="2">
    <source>
        <dbReference type="Proteomes" id="UP000069902"/>
    </source>
</evidence>
<dbReference type="AlphaFoldDB" id="A0A0U5JA37"/>
<sequence length="67" mass="7897">MLPFTQKAMKKAFASKICHSITNAPPQNFIFLYFTKTLLNTFHLILKTYAIKNGILFDLFKNKNFFY</sequence>
<accession>A0A0U5JA37</accession>